<proteinExistence type="inferred from homology"/>
<dbReference type="PROSITE" id="PS51318">
    <property type="entry name" value="TAT"/>
    <property type="match status" value="1"/>
</dbReference>
<evidence type="ECO:0000313" key="4">
    <source>
        <dbReference type="EMBL" id="OCJ32919.1"/>
    </source>
</evidence>
<evidence type="ECO:0000259" key="3">
    <source>
        <dbReference type="SMART" id="SM00849"/>
    </source>
</evidence>
<feature type="signal peptide" evidence="2">
    <location>
        <begin position="1"/>
        <end position="35"/>
    </location>
</feature>
<dbReference type="CDD" id="cd16282">
    <property type="entry name" value="metallo-hydrolase-like_MBL-fold"/>
    <property type="match status" value="1"/>
</dbReference>
<evidence type="ECO:0000313" key="5">
    <source>
        <dbReference type="Proteomes" id="UP000093451"/>
    </source>
</evidence>
<name>A0AB36ECF3_AGRTU</name>
<dbReference type="InterPro" id="IPR036866">
    <property type="entry name" value="RibonucZ/Hydroxyglut_hydro"/>
</dbReference>
<dbReference type="InterPro" id="IPR001279">
    <property type="entry name" value="Metallo-B-lactamas"/>
</dbReference>
<reference evidence="4 5" key="1">
    <citation type="journal article" date="2016" name="PeerJ">
        <title>Gall-ID: tools for genotyping gall-causing phytopathogenic bacteria.</title>
        <authorList>
            <person name="Davis E.W.II."/>
            <person name="Weisberg A.J."/>
            <person name="Tabima J.F."/>
            <person name="Grunwald N.J."/>
            <person name="Chang J.H."/>
        </authorList>
    </citation>
    <scope>NUCLEOTIDE SEQUENCE [LARGE SCALE GENOMIC DNA]</scope>
    <source>
        <strain evidence="4 5">N2/73</strain>
    </source>
</reference>
<evidence type="ECO:0000256" key="2">
    <source>
        <dbReference type="SAM" id="SignalP"/>
    </source>
</evidence>
<dbReference type="EMBL" id="LXKT01000029">
    <property type="protein sequence ID" value="OCJ32919.1"/>
    <property type="molecule type" value="Genomic_DNA"/>
</dbReference>
<comment type="similarity">
    <text evidence="1">Belongs to the metallo-beta-lactamase superfamily. Class-B beta-lactamase family.</text>
</comment>
<feature type="chain" id="PRO_5044339423" evidence="2">
    <location>
        <begin position="36"/>
        <end position="320"/>
    </location>
</feature>
<dbReference type="RefSeq" id="WP_062451933.1">
    <property type="nucleotide sequence ID" value="NZ_JBFDVB010000023.1"/>
</dbReference>
<dbReference type="AlphaFoldDB" id="A0AB36ECF3"/>
<protein>
    <submittedName>
        <fullName evidence="4">Cyclase</fullName>
    </submittedName>
</protein>
<dbReference type="SMART" id="SM00849">
    <property type="entry name" value="Lactamase_B"/>
    <property type="match status" value="1"/>
</dbReference>
<feature type="domain" description="Metallo-beta-lactamase" evidence="3">
    <location>
        <begin position="69"/>
        <end position="252"/>
    </location>
</feature>
<organism evidence="4 5">
    <name type="scientific">Agrobacterium tumefaciens</name>
    <dbReference type="NCBI Taxonomy" id="358"/>
    <lineage>
        <taxon>Bacteria</taxon>
        <taxon>Pseudomonadati</taxon>
        <taxon>Pseudomonadota</taxon>
        <taxon>Alphaproteobacteria</taxon>
        <taxon>Hyphomicrobiales</taxon>
        <taxon>Rhizobiaceae</taxon>
        <taxon>Rhizobium/Agrobacterium group</taxon>
        <taxon>Agrobacterium</taxon>
        <taxon>Agrobacterium tumefaciens complex</taxon>
    </lineage>
</organism>
<dbReference type="InterPro" id="IPR006311">
    <property type="entry name" value="TAT_signal"/>
</dbReference>
<dbReference type="PANTHER" id="PTHR42951">
    <property type="entry name" value="METALLO-BETA-LACTAMASE DOMAIN-CONTAINING"/>
    <property type="match status" value="1"/>
</dbReference>
<dbReference type="GO" id="GO:0017001">
    <property type="term" value="P:antibiotic catabolic process"/>
    <property type="evidence" value="ECO:0007669"/>
    <property type="project" value="UniProtKB-ARBA"/>
</dbReference>
<dbReference type="PANTHER" id="PTHR42951:SF4">
    <property type="entry name" value="ACYL-COENZYME A THIOESTERASE MBLAC2"/>
    <property type="match status" value="1"/>
</dbReference>
<dbReference type="SUPFAM" id="SSF56281">
    <property type="entry name" value="Metallo-hydrolase/oxidoreductase"/>
    <property type="match status" value="1"/>
</dbReference>
<keyword evidence="2" id="KW-0732">Signal</keyword>
<comment type="caution">
    <text evidence="4">The sequence shown here is derived from an EMBL/GenBank/DDBJ whole genome shotgun (WGS) entry which is preliminary data.</text>
</comment>
<dbReference type="Pfam" id="PF00753">
    <property type="entry name" value="Lactamase_B"/>
    <property type="match status" value="1"/>
</dbReference>
<dbReference type="InterPro" id="IPR050855">
    <property type="entry name" value="NDM-1-like"/>
</dbReference>
<accession>A0AB36ECF3</accession>
<gene>
    <name evidence="4" type="ORF">A6U91_21875</name>
</gene>
<dbReference type="Proteomes" id="UP000093451">
    <property type="component" value="Unassembled WGS sequence"/>
</dbReference>
<sequence>MNSIANHPSVNRRSLLTGALAAFAAAPFLARRAFAKPDTIVDSLREAAAHADITTHPTRGNISVLEGSGGNIAVLTGKQGKVLVDAGITATRARIEQALSKLGNQPVTHLINTHWHFDHTDGNEWLHSVGAAITAHENTRRHLLEAQRVDDWNFDFPPSPSGAIPATLITGDKALELEGAKIAITTYQPAHTDSDISVFFEEANVIHVGDIFWNGLYPFIDYSTGGSIDGTIAASAKVIAAVDSDTVIIPGHGKPLSTLDDLKHYHEMLATIRDNVARLKSAGRSVEETVAANPTDAFDEQWGKAIISPAFFTRLVYKGV</sequence>
<evidence type="ECO:0000256" key="1">
    <source>
        <dbReference type="ARBA" id="ARBA00005250"/>
    </source>
</evidence>
<dbReference type="Gene3D" id="3.60.15.10">
    <property type="entry name" value="Ribonuclease Z/Hydroxyacylglutathione hydrolase-like"/>
    <property type="match status" value="1"/>
</dbReference>